<gene>
    <name evidence="1" type="ORF">DENOEST_0122</name>
</gene>
<proteinExistence type="predicted"/>
<dbReference type="KEGG" id="doe:DENOEST_0122"/>
<dbReference type="OrthoDB" id="9971368at2"/>
<accession>A0A6S6YHU4</accession>
<dbReference type="AlphaFoldDB" id="A0A6S6YHU4"/>
<dbReference type="RefSeq" id="WP_145770211.1">
    <property type="nucleotide sequence ID" value="NZ_LR778301.1"/>
</dbReference>
<reference evidence="1 2" key="1">
    <citation type="submission" date="2020-03" db="EMBL/GenBank/DDBJ databases">
        <authorList>
            <consortium name="Genoscope - CEA"/>
            <person name="William W."/>
        </authorList>
    </citation>
    <scope>NUCLEOTIDE SEQUENCE [LARGE SCALE GENOMIC DNA]</scope>
    <source>
        <strain evidence="2">DSM 16959</strain>
    </source>
</reference>
<sequence>MKKTESDSAFSGVTSPQVLFARLDEICAGHGRFKSVQLTCSISYPESILCFVESEEGKASTMANVVGGKVFGFHTVLLTVPVTGAFQCARRGAGRPLVWDCELCRYHSG</sequence>
<dbReference type="EMBL" id="LR778301">
    <property type="protein sequence ID" value="CAB1367294.1"/>
    <property type="molecule type" value="Genomic_DNA"/>
</dbReference>
<keyword evidence="2" id="KW-1185">Reference proteome</keyword>
<protein>
    <submittedName>
        <fullName evidence="1">Uncharacterized protein</fullName>
    </submittedName>
</protein>
<dbReference type="Proteomes" id="UP000515733">
    <property type="component" value="Chromosome"/>
</dbReference>
<evidence type="ECO:0000313" key="2">
    <source>
        <dbReference type="Proteomes" id="UP000515733"/>
    </source>
</evidence>
<name>A0A6S6YHU4_9PROT</name>
<evidence type="ECO:0000313" key="1">
    <source>
        <dbReference type="EMBL" id="CAB1367294.1"/>
    </source>
</evidence>
<organism evidence="1 2">
    <name type="scientific">Denitratisoma oestradiolicum</name>
    <dbReference type="NCBI Taxonomy" id="311182"/>
    <lineage>
        <taxon>Bacteria</taxon>
        <taxon>Pseudomonadati</taxon>
        <taxon>Pseudomonadota</taxon>
        <taxon>Betaproteobacteria</taxon>
        <taxon>Nitrosomonadales</taxon>
        <taxon>Sterolibacteriaceae</taxon>
        <taxon>Denitratisoma</taxon>
    </lineage>
</organism>